<dbReference type="AlphaFoldDB" id="A0AAV9PQ03"/>
<dbReference type="PANTHER" id="PTHR33112:SF10">
    <property type="entry name" value="TOL"/>
    <property type="match status" value="1"/>
</dbReference>
<feature type="compositionally biased region" description="Low complexity" evidence="1">
    <location>
        <begin position="469"/>
        <end position="485"/>
    </location>
</feature>
<dbReference type="InterPro" id="IPR010730">
    <property type="entry name" value="HET"/>
</dbReference>
<accession>A0AAV9PQ03</accession>
<comment type="caution">
    <text evidence="3">The sequence shown here is derived from an EMBL/GenBank/DDBJ whole genome shotgun (WGS) entry which is preliminary data.</text>
</comment>
<dbReference type="PANTHER" id="PTHR33112">
    <property type="entry name" value="DOMAIN PROTEIN, PUTATIVE-RELATED"/>
    <property type="match status" value="1"/>
</dbReference>
<evidence type="ECO:0000256" key="1">
    <source>
        <dbReference type="SAM" id="MobiDB-lite"/>
    </source>
</evidence>
<evidence type="ECO:0000259" key="2">
    <source>
        <dbReference type="Pfam" id="PF06985"/>
    </source>
</evidence>
<proteinExistence type="predicted"/>
<reference evidence="3 4" key="1">
    <citation type="submission" date="2023-08" db="EMBL/GenBank/DDBJ databases">
        <title>Black Yeasts Isolated from many extreme environments.</title>
        <authorList>
            <person name="Coleine C."/>
            <person name="Stajich J.E."/>
            <person name="Selbmann L."/>
        </authorList>
    </citation>
    <scope>NUCLEOTIDE SEQUENCE [LARGE SCALE GENOMIC DNA]</scope>
    <source>
        <strain evidence="3 4">CCFEE 5935</strain>
    </source>
</reference>
<keyword evidence="4" id="KW-1185">Reference proteome</keyword>
<protein>
    <recommendedName>
        <fullName evidence="2">Heterokaryon incompatibility domain-containing protein</fullName>
    </recommendedName>
</protein>
<feature type="region of interest" description="Disordered" evidence="1">
    <location>
        <begin position="468"/>
        <end position="492"/>
    </location>
</feature>
<evidence type="ECO:0000313" key="3">
    <source>
        <dbReference type="EMBL" id="KAK5175891.1"/>
    </source>
</evidence>
<evidence type="ECO:0000313" key="4">
    <source>
        <dbReference type="Proteomes" id="UP001337655"/>
    </source>
</evidence>
<dbReference type="GeneID" id="89922380"/>
<feature type="domain" description="Heterokaryon incompatibility" evidence="2">
    <location>
        <begin position="204"/>
        <end position="345"/>
    </location>
</feature>
<organism evidence="3 4">
    <name type="scientific">Saxophila tyrrhenica</name>
    <dbReference type="NCBI Taxonomy" id="1690608"/>
    <lineage>
        <taxon>Eukaryota</taxon>
        <taxon>Fungi</taxon>
        <taxon>Dikarya</taxon>
        <taxon>Ascomycota</taxon>
        <taxon>Pezizomycotina</taxon>
        <taxon>Dothideomycetes</taxon>
        <taxon>Dothideomycetidae</taxon>
        <taxon>Mycosphaerellales</taxon>
        <taxon>Extremaceae</taxon>
        <taxon>Saxophila</taxon>
    </lineage>
</organism>
<name>A0AAV9PQ03_9PEZI</name>
<gene>
    <name evidence="3" type="ORF">LTR77_001031</name>
</gene>
<dbReference type="Proteomes" id="UP001337655">
    <property type="component" value="Unassembled WGS sequence"/>
</dbReference>
<dbReference type="Pfam" id="PF06985">
    <property type="entry name" value="HET"/>
    <property type="match status" value="1"/>
</dbReference>
<dbReference type="RefSeq" id="XP_064664529.1">
    <property type="nucleotide sequence ID" value="XM_064798295.1"/>
</dbReference>
<sequence>MLCHLCETFLTNILHQDFQTWRRVEEGWFTFKHGNYATVAAAAEAGCKICGLLNRVREDRIPNYLGLSEKWHVQSASIDVKYDCAPYSPPTVRKPAIRKQVDEHITGKYAFQLLTLAPDMSWIAFELFHPNGSDEGDFALAVENDPTSVKATSIAKEWIDGCSTAHTHCQRPDDARLPTRVIDVGPSDDSIPRLHVAGGQKSRYVTLSHCWGTGDRLTLTKGRIHNLQRAISYGQLPRTFQDAIRLTRALGIRYLWLDALCIIQDDQDDWRRESASMGAVFENALFSISALTAVDSHSGMLHHRSPPSIELLIGEAQIGVRTRADTLPLALRSARLETRAWCFQERLLPTAILHVAPDQMHWECRSGHFSESFPDLQTKILTPFEPLRISLQSKRVRNYATIDWLDLIKEYSNRAITKPSDRLPAIAGVVDRIGGSEDDVMYIQGLWSNGFHEQLLWRRRGKLAHTTASSGGYVSSHSSPSAETSEGAPCSSWSWASVNDAVEWPLNRRMSCKQQVTSADAEFSEKPSHGYPIEGTAQHIGLKGFMKRGSCKISTAAPNSPSWVVFKPSGSLLKRGMLNCSLDYSDEPVAKSCYCLRITKWLQASTIPGPKAFVSYLLLEKVGTAETTSRLRMEYSTFKRIGMGFDDAEKVDRIFANAERRQLRLI</sequence>
<dbReference type="EMBL" id="JAVRRT010000001">
    <property type="protein sequence ID" value="KAK5175891.1"/>
    <property type="molecule type" value="Genomic_DNA"/>
</dbReference>